<reference evidence="1 2" key="1">
    <citation type="submission" date="2020-08" db="EMBL/GenBank/DDBJ databases">
        <title>Genomic Encyclopedia of Type Strains, Phase IV (KMG-IV): sequencing the most valuable type-strain genomes for metagenomic binning, comparative biology and taxonomic classification.</title>
        <authorList>
            <person name="Goeker M."/>
        </authorList>
    </citation>
    <scope>NUCLEOTIDE SEQUENCE [LARGE SCALE GENOMIC DNA]</scope>
    <source>
        <strain evidence="1 2">DSM 27244</strain>
    </source>
</reference>
<evidence type="ECO:0000313" key="2">
    <source>
        <dbReference type="Proteomes" id="UP000557739"/>
    </source>
</evidence>
<gene>
    <name evidence="1" type="ORF">FHR19_003389</name>
</gene>
<comment type="caution">
    <text evidence="1">The sequence shown here is derived from an EMBL/GenBank/DDBJ whole genome shotgun (WGS) entry which is preliminary data.</text>
</comment>
<name>A0A7W9ATG1_9SPHN</name>
<sequence length="110" mass="12498">MGLKRYLGRIADVMAPHLGDELAYHHTATGTDTTVVGFLKWKSDENDPIGRPTKRQRIPVMRVQNLPWSEDDVVGDWITGTDDVEWYVNGALTRASGWTDLYVDDRGPRR</sequence>
<dbReference type="RefSeq" id="WP_184030892.1">
    <property type="nucleotide sequence ID" value="NZ_JACIJJ010000007.1"/>
</dbReference>
<accession>A0A7W9ATG1</accession>
<dbReference type="EMBL" id="JACIJJ010000007">
    <property type="protein sequence ID" value="MBB5700009.1"/>
    <property type="molecule type" value="Genomic_DNA"/>
</dbReference>
<dbReference type="Proteomes" id="UP000557739">
    <property type="component" value="Unassembled WGS sequence"/>
</dbReference>
<dbReference type="AlphaFoldDB" id="A0A7W9ATG1"/>
<protein>
    <submittedName>
        <fullName evidence="1">Uncharacterized protein</fullName>
    </submittedName>
</protein>
<evidence type="ECO:0000313" key="1">
    <source>
        <dbReference type="EMBL" id="MBB5700009.1"/>
    </source>
</evidence>
<organism evidence="1 2">
    <name type="scientific">Sphingomonas yantingensis</name>
    <dbReference type="NCBI Taxonomy" id="1241761"/>
    <lineage>
        <taxon>Bacteria</taxon>
        <taxon>Pseudomonadati</taxon>
        <taxon>Pseudomonadota</taxon>
        <taxon>Alphaproteobacteria</taxon>
        <taxon>Sphingomonadales</taxon>
        <taxon>Sphingomonadaceae</taxon>
        <taxon>Sphingomonas</taxon>
    </lineage>
</organism>
<proteinExistence type="predicted"/>
<keyword evidence="2" id="KW-1185">Reference proteome</keyword>